<proteinExistence type="predicted"/>
<dbReference type="Pfam" id="PF01443">
    <property type="entry name" value="Viral_helicase1"/>
    <property type="match status" value="1"/>
</dbReference>
<dbReference type="Gene3D" id="3.40.50.300">
    <property type="entry name" value="P-loop containing nucleotide triphosphate hydrolases"/>
    <property type="match status" value="3"/>
</dbReference>
<reference evidence="7" key="2">
    <citation type="submission" date="2020-09" db="EMBL/GenBank/DDBJ databases">
        <authorList>
            <person name="Sun Q."/>
            <person name="Zhou Y."/>
        </authorList>
    </citation>
    <scope>NUCLEOTIDE SEQUENCE</scope>
    <source>
        <strain evidence="7">CGMCC 4.5737</strain>
    </source>
</reference>
<dbReference type="InterPro" id="IPR014016">
    <property type="entry name" value="UvrD-like_ATP-bd"/>
</dbReference>
<dbReference type="PANTHER" id="PTHR11070:SF45">
    <property type="entry name" value="DNA 3'-5' HELICASE"/>
    <property type="match status" value="1"/>
</dbReference>
<keyword evidence="1 5" id="KW-0547">Nucleotide-binding</keyword>
<accession>A0A8J3FW76</accession>
<sequence length="735" mass="81019">MGYEAELAAAREHVAFLYRRLDAERALAAGELVRVLRDNSATTPEERWQRQVSVDRLTARVQRFQAAESGLCFGRIDSSKGQRTYIGRIGLLDEENDYVSLLVDWRAPAARPFYCATAATPEGLVRRRHFHTRERSVLGIADDVFDLANAEGTPGSDGALLAALDAPREATMRDIVATIQAEQDEIIRLDHRGVLVIQGGPGTGKTAVALHRIAYLLYTQRRRLSRWGVLVIGPNPAFLHYIGNVLPSLGETDVVFAAMGELLPGLRTSTEDSAAAKRVKGSLVMVEMLAAAVADRQELPEVPIEIELEDVVVELDREVAAQARERARATGLRHNDARPIFRDQLIAGLTERAVDKIGEGWLEPADHALRAEFAADVCRELSRSSQLRTAIDLLWPELTPQRLLADLFGSPARIAAAAGGLDEVDHAALYREKGDDWTVSDVPLLDEAAGLLGTDGGAEQRAESERREQAEYAEGVLQILDTDEELDNEETLRAVDVIDPERLAERNLERDHRCLAQRAAADREWTYGHVVVDEAQELSEMDWRMIMRRCPNRSMTIVGDLAQRNSPAGARSWADMLDRYVPGRWACHQLTVNYRTPAEVMAIAAKVLAAVGAEFQPPESVRSTGIQPWAQRVDPGELATTLNRIVRSESGEGTLAVIAPEDTELAANADIRTPRQVKGLEFDRVIVLEPHQILADPEHGAVDLYVALTRATQRLGVLHTEPLPDILAGLSPRQG</sequence>
<dbReference type="InterPro" id="IPR027417">
    <property type="entry name" value="P-loop_NTPase"/>
</dbReference>
<dbReference type="EMBL" id="BMMK01000008">
    <property type="protein sequence ID" value="GGM51081.1"/>
    <property type="molecule type" value="Genomic_DNA"/>
</dbReference>
<feature type="binding site" evidence="5">
    <location>
        <begin position="199"/>
        <end position="206"/>
    </location>
    <ligand>
        <name>ATP</name>
        <dbReference type="ChEBI" id="CHEBI:30616"/>
    </ligand>
</feature>
<dbReference type="GO" id="GO:0000725">
    <property type="term" value="P:recombinational repair"/>
    <property type="evidence" value="ECO:0007669"/>
    <property type="project" value="TreeGrafter"/>
</dbReference>
<gene>
    <name evidence="7" type="ORF">GCM10012275_22480</name>
</gene>
<evidence type="ECO:0000256" key="2">
    <source>
        <dbReference type="ARBA" id="ARBA00022801"/>
    </source>
</evidence>
<dbReference type="PANTHER" id="PTHR11070">
    <property type="entry name" value="UVRD / RECB / PCRA DNA HELICASE FAMILY MEMBER"/>
    <property type="match status" value="1"/>
</dbReference>
<reference evidence="7" key="1">
    <citation type="journal article" date="2014" name="Int. J. Syst. Evol. Microbiol.">
        <title>Complete genome sequence of Corynebacterium casei LMG S-19264T (=DSM 44701T), isolated from a smear-ripened cheese.</title>
        <authorList>
            <consortium name="US DOE Joint Genome Institute (JGI-PGF)"/>
            <person name="Walter F."/>
            <person name="Albersmeier A."/>
            <person name="Kalinowski J."/>
            <person name="Ruckert C."/>
        </authorList>
    </citation>
    <scope>NUCLEOTIDE SEQUENCE</scope>
    <source>
        <strain evidence="7">CGMCC 4.5737</strain>
    </source>
</reference>
<comment type="caution">
    <text evidence="7">The sequence shown here is derived from an EMBL/GenBank/DDBJ whole genome shotgun (WGS) entry which is preliminary data.</text>
</comment>
<evidence type="ECO:0000256" key="5">
    <source>
        <dbReference type="PROSITE-ProRule" id="PRU00560"/>
    </source>
</evidence>
<evidence type="ECO:0000256" key="3">
    <source>
        <dbReference type="ARBA" id="ARBA00022806"/>
    </source>
</evidence>
<evidence type="ECO:0000256" key="1">
    <source>
        <dbReference type="ARBA" id="ARBA00022741"/>
    </source>
</evidence>
<dbReference type="AlphaFoldDB" id="A0A8J3FW76"/>
<dbReference type="SUPFAM" id="SSF52540">
    <property type="entry name" value="P-loop containing nucleoside triphosphate hydrolases"/>
    <property type="match status" value="1"/>
</dbReference>
<dbReference type="GO" id="GO:0043138">
    <property type="term" value="F:3'-5' DNA helicase activity"/>
    <property type="evidence" value="ECO:0007669"/>
    <property type="project" value="TreeGrafter"/>
</dbReference>
<organism evidence="7 8">
    <name type="scientific">Longimycelium tulufanense</name>
    <dbReference type="NCBI Taxonomy" id="907463"/>
    <lineage>
        <taxon>Bacteria</taxon>
        <taxon>Bacillati</taxon>
        <taxon>Actinomycetota</taxon>
        <taxon>Actinomycetes</taxon>
        <taxon>Pseudonocardiales</taxon>
        <taxon>Pseudonocardiaceae</taxon>
        <taxon>Longimycelium</taxon>
    </lineage>
</organism>
<dbReference type="PROSITE" id="PS51198">
    <property type="entry name" value="UVRD_HELICASE_ATP_BIND"/>
    <property type="match status" value="1"/>
</dbReference>
<keyword evidence="3 5" id="KW-0347">Helicase</keyword>
<evidence type="ECO:0000313" key="8">
    <source>
        <dbReference type="Proteomes" id="UP000637578"/>
    </source>
</evidence>
<dbReference type="GO" id="GO:0003677">
    <property type="term" value="F:DNA binding"/>
    <property type="evidence" value="ECO:0007669"/>
    <property type="project" value="InterPro"/>
</dbReference>
<dbReference type="InterPro" id="IPR027351">
    <property type="entry name" value="(+)RNA_virus_helicase_core_dom"/>
</dbReference>
<evidence type="ECO:0000259" key="6">
    <source>
        <dbReference type="PROSITE" id="PS51198"/>
    </source>
</evidence>
<dbReference type="GO" id="GO:0005524">
    <property type="term" value="F:ATP binding"/>
    <property type="evidence" value="ECO:0007669"/>
    <property type="project" value="UniProtKB-UniRule"/>
</dbReference>
<keyword evidence="4 5" id="KW-0067">ATP-binding</keyword>
<keyword evidence="8" id="KW-1185">Reference proteome</keyword>
<evidence type="ECO:0000256" key="4">
    <source>
        <dbReference type="ARBA" id="ARBA00022840"/>
    </source>
</evidence>
<protein>
    <submittedName>
        <fullName evidence="7">DNA helicase</fullName>
    </submittedName>
</protein>
<dbReference type="GO" id="GO:0016787">
    <property type="term" value="F:hydrolase activity"/>
    <property type="evidence" value="ECO:0007669"/>
    <property type="project" value="UniProtKB-UniRule"/>
</dbReference>
<keyword evidence="2 5" id="KW-0378">Hydrolase</keyword>
<dbReference type="Proteomes" id="UP000637578">
    <property type="component" value="Unassembled WGS sequence"/>
</dbReference>
<dbReference type="GO" id="GO:0005829">
    <property type="term" value="C:cytosol"/>
    <property type="evidence" value="ECO:0007669"/>
    <property type="project" value="TreeGrafter"/>
</dbReference>
<name>A0A8J3FW76_9PSEU</name>
<feature type="domain" description="UvrD-like helicase ATP-binding" evidence="6">
    <location>
        <begin position="178"/>
        <end position="597"/>
    </location>
</feature>
<evidence type="ECO:0000313" key="7">
    <source>
        <dbReference type="EMBL" id="GGM51081.1"/>
    </source>
</evidence>
<dbReference type="InterPro" id="IPR000212">
    <property type="entry name" value="DNA_helicase_UvrD/REP"/>
</dbReference>